<evidence type="ECO:0000256" key="3">
    <source>
        <dbReference type="ARBA" id="ARBA00009677"/>
    </source>
</evidence>
<dbReference type="InterPro" id="IPR053927">
    <property type="entry name" value="FlgK_helical"/>
</dbReference>
<dbReference type="NCBIfam" id="TIGR02492">
    <property type="entry name" value="flgK_ends"/>
    <property type="match status" value="1"/>
</dbReference>
<dbReference type="GO" id="GO:0009424">
    <property type="term" value="C:bacterial-type flagellum hook"/>
    <property type="evidence" value="ECO:0007669"/>
    <property type="project" value="InterPro"/>
</dbReference>
<evidence type="ECO:0000256" key="5">
    <source>
        <dbReference type="ARBA" id="ARBA00023143"/>
    </source>
</evidence>
<evidence type="ECO:0000259" key="8">
    <source>
        <dbReference type="Pfam" id="PF22638"/>
    </source>
</evidence>
<dbReference type="GO" id="GO:0005576">
    <property type="term" value="C:extracellular region"/>
    <property type="evidence" value="ECO:0007669"/>
    <property type="project" value="UniProtKB-SubCell"/>
</dbReference>
<evidence type="ECO:0000259" key="7">
    <source>
        <dbReference type="Pfam" id="PF06429"/>
    </source>
</evidence>
<evidence type="ECO:0008006" key="10">
    <source>
        <dbReference type="Google" id="ProtNLM"/>
    </source>
</evidence>
<dbReference type="Pfam" id="PF00460">
    <property type="entry name" value="Flg_bb_rod"/>
    <property type="match status" value="1"/>
</dbReference>
<proteinExistence type="inferred from homology"/>
<dbReference type="PANTHER" id="PTHR30033:SF1">
    <property type="entry name" value="FLAGELLAR HOOK-ASSOCIATED PROTEIN 1"/>
    <property type="match status" value="1"/>
</dbReference>
<dbReference type="GO" id="GO:0005198">
    <property type="term" value="F:structural molecule activity"/>
    <property type="evidence" value="ECO:0007669"/>
    <property type="project" value="InterPro"/>
</dbReference>
<dbReference type="SUPFAM" id="SSF64518">
    <property type="entry name" value="Phase 1 flagellin"/>
    <property type="match status" value="2"/>
</dbReference>
<feature type="domain" description="Flagellar basal body rod protein N-terminal" evidence="6">
    <location>
        <begin position="11"/>
        <end position="35"/>
    </location>
</feature>
<keyword evidence="5" id="KW-0975">Bacterial flagellum</keyword>
<evidence type="ECO:0000256" key="2">
    <source>
        <dbReference type="ARBA" id="ARBA00004613"/>
    </source>
</evidence>
<reference evidence="9" key="1">
    <citation type="journal article" date="2015" name="Nature">
        <title>Complex archaea that bridge the gap between prokaryotes and eukaryotes.</title>
        <authorList>
            <person name="Spang A."/>
            <person name="Saw J.H."/>
            <person name="Jorgensen S.L."/>
            <person name="Zaremba-Niedzwiedzka K."/>
            <person name="Martijn J."/>
            <person name="Lind A.E."/>
            <person name="van Eijk R."/>
            <person name="Schleper C."/>
            <person name="Guy L."/>
            <person name="Ettema T.J."/>
        </authorList>
    </citation>
    <scope>NUCLEOTIDE SEQUENCE</scope>
</reference>
<protein>
    <recommendedName>
        <fullName evidence="10">Flagellar basal-body/hook protein C-terminal domain-containing protein</fullName>
    </recommendedName>
</protein>
<dbReference type="InterPro" id="IPR010930">
    <property type="entry name" value="Flg_bb/hook_C_dom"/>
</dbReference>
<comment type="caution">
    <text evidence="9">The sequence shown here is derived from an EMBL/GenBank/DDBJ whole genome shotgun (WGS) entry which is preliminary data.</text>
</comment>
<feature type="domain" description="Flagellar basal-body/hook protein C-terminal" evidence="7">
    <location>
        <begin position="680"/>
        <end position="720"/>
    </location>
</feature>
<dbReference type="PANTHER" id="PTHR30033">
    <property type="entry name" value="FLAGELLAR HOOK-ASSOCIATED PROTEIN 1"/>
    <property type="match status" value="1"/>
</dbReference>
<name>A0A0F9IK46_9ZZZZ</name>
<dbReference type="EMBL" id="LAZR01013826">
    <property type="protein sequence ID" value="KKM20159.1"/>
    <property type="molecule type" value="Genomic_DNA"/>
</dbReference>
<dbReference type="InterPro" id="IPR002371">
    <property type="entry name" value="FlgK"/>
</dbReference>
<organism evidence="9">
    <name type="scientific">marine sediment metagenome</name>
    <dbReference type="NCBI Taxonomy" id="412755"/>
    <lineage>
        <taxon>unclassified sequences</taxon>
        <taxon>metagenomes</taxon>
        <taxon>ecological metagenomes</taxon>
    </lineage>
</organism>
<accession>A0A0F9IK46</accession>
<keyword evidence="4" id="KW-0964">Secreted</keyword>
<dbReference type="PRINTS" id="PR01005">
    <property type="entry name" value="FLGHOOKAP1"/>
</dbReference>
<evidence type="ECO:0000313" key="9">
    <source>
        <dbReference type="EMBL" id="KKM20159.1"/>
    </source>
</evidence>
<evidence type="ECO:0000259" key="6">
    <source>
        <dbReference type="Pfam" id="PF00460"/>
    </source>
</evidence>
<dbReference type="GO" id="GO:0044780">
    <property type="term" value="P:bacterial-type flagellum assembly"/>
    <property type="evidence" value="ECO:0007669"/>
    <property type="project" value="InterPro"/>
</dbReference>
<dbReference type="Pfam" id="PF06429">
    <property type="entry name" value="Flg_bbr_C"/>
    <property type="match status" value="1"/>
</dbReference>
<dbReference type="InterPro" id="IPR001444">
    <property type="entry name" value="Flag_bb_rod_N"/>
</dbReference>
<comment type="subcellular location">
    <subcellularLocation>
        <location evidence="1">Bacterial flagellum</location>
    </subcellularLocation>
    <subcellularLocation>
        <location evidence="2">Secreted</location>
    </subcellularLocation>
</comment>
<evidence type="ECO:0000256" key="4">
    <source>
        <dbReference type="ARBA" id="ARBA00022525"/>
    </source>
</evidence>
<gene>
    <name evidence="9" type="ORF">LCGC14_1648270</name>
</gene>
<comment type="similarity">
    <text evidence="3">Belongs to the flagella basal body rod proteins family.</text>
</comment>
<evidence type="ECO:0000256" key="1">
    <source>
        <dbReference type="ARBA" id="ARBA00004365"/>
    </source>
</evidence>
<sequence length="720" mass="76358">MASSGLSIGLTGLLISQRALQTIGHNIANVNTPGYSRQVNVLSARDPILTPQGQMGQGVTLTEIKRIKDDLINNQLLNFTSLLGSAEVQDKTLKQLQSIFNELSEFSLNNRLEKFFQSMQEVSMAPELKSSRFQLLQHGINLADTFENLDAQFKQLMNNNGQQISTKITELNDITSQIAELNKRISAVELLAGNANDISDKRDVLLTSLSELADIKVSNNDNGTINVLLGGTLVVHGNNTEALSTTNTGQGTVEVDGIAVLNSGELKGLLDIQNILLLKYMQRLDTLAASIVKEINNIHTEGVGLDGGFTSLTSTIAINNATDQLSNTGLAFPPTVGTYTTGTITSLDNADGTTTVTGVGTTFVGNVDPTDWIRLGDGNYYRILSVDSNTQLTVSGAYTDAIPVATDVTDGSLYITVTEDATGAITKTSISVASNETLNTLAAKINSVANLNASVTGNIMSVFSDNGYTYNFTKALDTNPGSIGGSTVSLSGHYNGSDNDIYTLTVLDAGTGAIGTSSAVIRVTDTSGTILTDLDIGSSYTVGDVLQITDGVSVSFSGGNIAVSDTLAFDVVSDPDTTNVLTALGLNTFFEGKDASTIGVRQYIKDDVSRIAVASSSSPGDNTNALRLVDLQNSSTTDNTTFGDFLHGVVAELGIDTRQKESEKDSFGSLLLNLENLRQEVSGVSIEEEMINIIRFQQAFQASARYVSVISELSDILMSL</sequence>
<feature type="domain" description="Flagellar hook-associated protein FlgK helical" evidence="8">
    <location>
        <begin position="93"/>
        <end position="307"/>
    </location>
</feature>
<dbReference type="AlphaFoldDB" id="A0A0F9IK46"/>
<dbReference type="Pfam" id="PF22638">
    <property type="entry name" value="FlgK_D1"/>
    <property type="match status" value="1"/>
</dbReference>